<protein>
    <submittedName>
        <fullName evidence="3">Uncharacterized protein</fullName>
    </submittedName>
</protein>
<evidence type="ECO:0000313" key="3">
    <source>
        <dbReference type="EMBL" id="KAB9309895.1"/>
    </source>
</evidence>
<evidence type="ECO:0000313" key="4">
    <source>
        <dbReference type="Proteomes" id="UP000327013"/>
    </source>
</evidence>
<feature type="coiled-coil region" evidence="1">
    <location>
        <begin position="100"/>
        <end position="141"/>
    </location>
</feature>
<reference evidence="3 4" key="1">
    <citation type="submission" date="2019-06" db="EMBL/GenBank/DDBJ databases">
        <title>A chromosomal-level reference genome of Carpinus fangiana (Coryloideae, Betulaceae).</title>
        <authorList>
            <person name="Yang X."/>
            <person name="Wang Z."/>
            <person name="Zhang L."/>
            <person name="Hao G."/>
            <person name="Liu J."/>
            <person name="Yang Y."/>
        </authorList>
    </citation>
    <scope>NUCLEOTIDE SEQUENCE [LARGE SCALE GENOMIC DNA]</scope>
    <source>
        <strain evidence="3">Cfa_2016G</strain>
        <tissue evidence="3">Leaf</tissue>
    </source>
</reference>
<feature type="region of interest" description="Disordered" evidence="2">
    <location>
        <begin position="1"/>
        <end position="94"/>
    </location>
</feature>
<accession>A0A5N6L5S9</accession>
<name>A0A5N6L5S9_9ROSI</name>
<dbReference type="AlphaFoldDB" id="A0A5N6L5S9"/>
<comment type="caution">
    <text evidence="3">The sequence shown here is derived from an EMBL/GenBank/DDBJ whole genome shotgun (WGS) entry which is preliminary data.</text>
</comment>
<keyword evidence="1" id="KW-0175">Coiled coil</keyword>
<feature type="compositionally biased region" description="Basic and acidic residues" evidence="2">
    <location>
        <begin position="47"/>
        <end position="63"/>
    </location>
</feature>
<sequence>MGVYPSVKGILKNKRTSNERPSIELGAVDHVSPDIEPNTVRGGYGVVDKDKPNRNASNKDKLIKKIQGQGLIPHPMPESDDDAVMPSSSTSLEEAERMLNRRLAQQRLEMQEEVNSMKRRLAQQQQEMEAKQREMDQQIVLLRSQLQIHRDVPPT</sequence>
<evidence type="ECO:0000256" key="2">
    <source>
        <dbReference type="SAM" id="MobiDB-lite"/>
    </source>
</evidence>
<keyword evidence="4" id="KW-1185">Reference proteome</keyword>
<gene>
    <name evidence="3" type="ORF">FH972_027022</name>
</gene>
<dbReference type="Proteomes" id="UP000327013">
    <property type="component" value="Unassembled WGS sequence"/>
</dbReference>
<evidence type="ECO:0000256" key="1">
    <source>
        <dbReference type="SAM" id="Coils"/>
    </source>
</evidence>
<dbReference type="EMBL" id="VIBQ01000190">
    <property type="protein sequence ID" value="KAB9309895.1"/>
    <property type="molecule type" value="Genomic_DNA"/>
</dbReference>
<proteinExistence type="predicted"/>
<organism evidence="3 4">
    <name type="scientific">Carpinus fangiana</name>
    <dbReference type="NCBI Taxonomy" id="176857"/>
    <lineage>
        <taxon>Eukaryota</taxon>
        <taxon>Viridiplantae</taxon>
        <taxon>Streptophyta</taxon>
        <taxon>Embryophyta</taxon>
        <taxon>Tracheophyta</taxon>
        <taxon>Spermatophyta</taxon>
        <taxon>Magnoliopsida</taxon>
        <taxon>eudicotyledons</taxon>
        <taxon>Gunneridae</taxon>
        <taxon>Pentapetalae</taxon>
        <taxon>rosids</taxon>
        <taxon>fabids</taxon>
        <taxon>Fagales</taxon>
        <taxon>Betulaceae</taxon>
        <taxon>Carpinus</taxon>
    </lineage>
</organism>